<organism evidence="2 3">
    <name type="scientific">Phaeodactylibacter luteus</name>
    <dbReference type="NCBI Taxonomy" id="1564516"/>
    <lineage>
        <taxon>Bacteria</taxon>
        <taxon>Pseudomonadati</taxon>
        <taxon>Bacteroidota</taxon>
        <taxon>Saprospiria</taxon>
        <taxon>Saprospirales</taxon>
        <taxon>Haliscomenobacteraceae</taxon>
        <taxon>Phaeodactylibacter</taxon>
    </lineage>
</organism>
<sequence length="301" mass="34502">MLKQTTLLFFLCSTLANAAIAQQLTFPKSNIYLFKVEQEGDGSLSFAQPRYLTAFNPEGYNNNPSFFSNTELYISVREPGSTQADLYKLDLEHHTRLQVTATPESEIAPERMPEYYTFSAVRAERNGQEEALKLWQFPVDQLTNGKPVFKYLTGISDYLWLSSQEIAIYKEDNPSALSIVNTNDDKMETLATNVGPCLQRLPNGNLVYVQKSRYDDWKIMEKNLFRRKEPARTIIETLPNADHFAVLPDGSLLMAKGSKIYRFNKFTDDNWKEVADLRFYEIRNISRLVVSTDFQIAVVAD</sequence>
<dbReference type="RefSeq" id="WP_147169069.1">
    <property type="nucleotide sequence ID" value="NZ_VOOR01000054.1"/>
</dbReference>
<protein>
    <recommendedName>
        <fullName evidence="4">Esterase-like activity of phytase family protein</fullName>
    </recommendedName>
</protein>
<dbReference type="OrthoDB" id="9797498at2"/>
<dbReference type="EMBL" id="VOOR01000054">
    <property type="protein sequence ID" value="TXB61548.1"/>
    <property type="molecule type" value="Genomic_DNA"/>
</dbReference>
<dbReference type="SUPFAM" id="SSF69304">
    <property type="entry name" value="Tricorn protease N-terminal domain"/>
    <property type="match status" value="1"/>
</dbReference>
<feature type="signal peptide" evidence="1">
    <location>
        <begin position="1"/>
        <end position="18"/>
    </location>
</feature>
<keyword evidence="1" id="KW-0732">Signal</keyword>
<evidence type="ECO:0000256" key="1">
    <source>
        <dbReference type="SAM" id="SignalP"/>
    </source>
</evidence>
<dbReference type="AlphaFoldDB" id="A0A5C6RGI8"/>
<proteinExistence type="predicted"/>
<name>A0A5C6RGI8_9BACT</name>
<gene>
    <name evidence="2" type="ORF">FRY97_18550</name>
</gene>
<comment type="caution">
    <text evidence="2">The sequence shown here is derived from an EMBL/GenBank/DDBJ whole genome shotgun (WGS) entry which is preliminary data.</text>
</comment>
<evidence type="ECO:0008006" key="4">
    <source>
        <dbReference type="Google" id="ProtNLM"/>
    </source>
</evidence>
<evidence type="ECO:0000313" key="3">
    <source>
        <dbReference type="Proteomes" id="UP000321580"/>
    </source>
</evidence>
<reference evidence="2 3" key="1">
    <citation type="submission" date="2019-08" db="EMBL/GenBank/DDBJ databases">
        <title>Genome of Phaeodactylibacter luteus.</title>
        <authorList>
            <person name="Bowman J.P."/>
        </authorList>
    </citation>
    <scope>NUCLEOTIDE SEQUENCE [LARGE SCALE GENOMIC DNA]</scope>
    <source>
        <strain evidence="2 3">KCTC 42180</strain>
    </source>
</reference>
<feature type="chain" id="PRO_5022811231" description="Esterase-like activity of phytase family protein" evidence="1">
    <location>
        <begin position="19"/>
        <end position="301"/>
    </location>
</feature>
<keyword evidence="3" id="KW-1185">Reference proteome</keyword>
<evidence type="ECO:0000313" key="2">
    <source>
        <dbReference type="EMBL" id="TXB61548.1"/>
    </source>
</evidence>
<accession>A0A5C6RGI8</accession>
<dbReference type="Proteomes" id="UP000321580">
    <property type="component" value="Unassembled WGS sequence"/>
</dbReference>